<keyword evidence="5" id="KW-1133">Transmembrane helix</keyword>
<dbReference type="SUPFAM" id="SSF52540">
    <property type="entry name" value="P-loop containing nucleoside triphosphate hydrolases"/>
    <property type="match status" value="1"/>
</dbReference>
<evidence type="ECO:0000313" key="7">
    <source>
        <dbReference type="EMBL" id="MCP9201297.1"/>
    </source>
</evidence>
<sequence length="472" mass="53588">MIITLPLLLIALITSVLIKNNSTVDIPGKYKIKFSLDSGNLQINNLRRGVSITGAAGSGKTESVVYNFIQHFFKHEFCGIIHDYKNFELTELAYPLFKHSNLPFYIISFDPVYHRINPIAPVCLPDEESVNEVARVLVENLLEQKDQYSSGSSRFFNDAVEGILSGMIWKLRTYHPKYCTLPHLIALYQLMTGDQLISFLSSDLTSRAMADAFISGVDSERQTAAVKGTLANAFKKISTRKIFFCLSGNDVSLDINNSANPSVVCVVNNPKLESAYSPIIATIMHSIIKQMSIRNRQSSFVLMEEAPTIRLLNMHRIPATLRSYDITTLYIMQDKIQNDLLYGDKASKAILSNLSYQFFGKVNDPTTASYYEQFFELVNKDVISISKGQNLNFDTRITKTKKEVSKLRADLFFRLQPGEFVAYADGKERLVKFRKQILDRGLPDKFVSHSKEDIERNFITIYEEAKRIIDEL</sequence>
<accession>A0A9X2KZV5</accession>
<proteinExistence type="inferred from homology"/>
<dbReference type="InterPro" id="IPR027417">
    <property type="entry name" value="P-loop_NTPase"/>
</dbReference>
<evidence type="ECO:0000256" key="3">
    <source>
        <dbReference type="ARBA" id="ARBA00022475"/>
    </source>
</evidence>
<dbReference type="CDD" id="cd01127">
    <property type="entry name" value="TrwB_TraG_TraD_VirD4"/>
    <property type="match status" value="1"/>
</dbReference>
<keyword evidence="8" id="KW-1185">Reference proteome</keyword>
<comment type="similarity">
    <text evidence="2">Belongs to the VirD4/TraG family.</text>
</comment>
<dbReference type="Gene3D" id="3.40.50.300">
    <property type="entry name" value="P-loop containing nucleotide triphosphate hydrolases"/>
    <property type="match status" value="1"/>
</dbReference>
<dbReference type="RefSeq" id="WP_241552163.1">
    <property type="nucleotide sequence ID" value="NZ_JANCNS010000003.1"/>
</dbReference>
<dbReference type="PANTHER" id="PTHR37937">
    <property type="entry name" value="CONJUGATIVE TRANSFER: DNA TRANSPORT"/>
    <property type="match status" value="1"/>
</dbReference>
<reference evidence="7" key="1">
    <citation type="submission" date="2022-07" db="EMBL/GenBank/DDBJ databases">
        <title>Gramela sediminis sp. nov., isolated from deep-sea sediment of the Indian Ocean.</title>
        <authorList>
            <person name="Shi H."/>
        </authorList>
    </citation>
    <scope>NUCLEOTIDE SEQUENCE</scope>
    <source>
        <strain evidence="7">GC03-9</strain>
    </source>
</reference>
<dbReference type="PANTHER" id="PTHR37937:SF1">
    <property type="entry name" value="CONJUGATIVE TRANSFER: DNA TRANSPORT"/>
    <property type="match status" value="1"/>
</dbReference>
<dbReference type="InterPro" id="IPR051539">
    <property type="entry name" value="T4SS-coupling_protein"/>
</dbReference>
<dbReference type="InterPro" id="IPR003688">
    <property type="entry name" value="TraG/VirD4"/>
</dbReference>
<keyword evidence="4" id="KW-0812">Transmembrane</keyword>
<dbReference type="Proteomes" id="UP001155280">
    <property type="component" value="Unassembled WGS sequence"/>
</dbReference>
<evidence type="ECO:0000256" key="4">
    <source>
        <dbReference type="ARBA" id="ARBA00022692"/>
    </source>
</evidence>
<evidence type="ECO:0000256" key="6">
    <source>
        <dbReference type="ARBA" id="ARBA00023136"/>
    </source>
</evidence>
<comment type="subcellular location">
    <subcellularLocation>
        <location evidence="1">Cell membrane</location>
        <topology evidence="1">Multi-pass membrane protein</topology>
    </subcellularLocation>
</comment>
<evidence type="ECO:0000313" key="8">
    <source>
        <dbReference type="Proteomes" id="UP001155280"/>
    </source>
</evidence>
<gene>
    <name evidence="7" type="ORF">MKO06_15415</name>
</gene>
<comment type="caution">
    <text evidence="7">The sequence shown here is derived from an EMBL/GenBank/DDBJ whole genome shotgun (WGS) entry which is preliminary data.</text>
</comment>
<dbReference type="EMBL" id="JANCNS010000003">
    <property type="protein sequence ID" value="MCP9201297.1"/>
    <property type="molecule type" value="Genomic_DNA"/>
</dbReference>
<evidence type="ECO:0000256" key="1">
    <source>
        <dbReference type="ARBA" id="ARBA00004651"/>
    </source>
</evidence>
<protein>
    <submittedName>
        <fullName evidence="7">Type IV secretory system conjugative DNA transfer family protein</fullName>
    </submittedName>
</protein>
<keyword evidence="3" id="KW-1003">Cell membrane</keyword>
<dbReference type="Pfam" id="PF02534">
    <property type="entry name" value="T4SS-DNA_transf"/>
    <property type="match status" value="1"/>
</dbReference>
<organism evidence="7 8">
    <name type="scientific">Christiangramia oceanisediminis</name>
    <dbReference type="NCBI Taxonomy" id="2920386"/>
    <lineage>
        <taxon>Bacteria</taxon>
        <taxon>Pseudomonadati</taxon>
        <taxon>Bacteroidota</taxon>
        <taxon>Flavobacteriia</taxon>
        <taxon>Flavobacteriales</taxon>
        <taxon>Flavobacteriaceae</taxon>
        <taxon>Christiangramia</taxon>
    </lineage>
</organism>
<evidence type="ECO:0000256" key="2">
    <source>
        <dbReference type="ARBA" id="ARBA00008806"/>
    </source>
</evidence>
<name>A0A9X2KZV5_9FLAO</name>
<keyword evidence="6" id="KW-0472">Membrane</keyword>
<dbReference type="GO" id="GO:0005886">
    <property type="term" value="C:plasma membrane"/>
    <property type="evidence" value="ECO:0007669"/>
    <property type="project" value="UniProtKB-SubCell"/>
</dbReference>
<dbReference type="AlphaFoldDB" id="A0A9X2KZV5"/>
<evidence type="ECO:0000256" key="5">
    <source>
        <dbReference type="ARBA" id="ARBA00022989"/>
    </source>
</evidence>